<dbReference type="AlphaFoldDB" id="A0A7J9PH08"/>
<evidence type="ECO:0000256" key="1">
    <source>
        <dbReference type="SAM" id="MobiDB-lite"/>
    </source>
</evidence>
<feature type="region of interest" description="Disordered" evidence="1">
    <location>
        <begin position="90"/>
        <end position="116"/>
    </location>
</feature>
<dbReference type="Proteomes" id="UP000533207">
    <property type="component" value="Unassembled WGS sequence"/>
</dbReference>
<evidence type="ECO:0000313" key="2">
    <source>
        <dbReference type="EMBL" id="MBA2862048.1"/>
    </source>
</evidence>
<organism evidence="2 3">
    <name type="scientific">Methanococcus maripaludis</name>
    <name type="common">Methanococcus deltae</name>
    <dbReference type="NCBI Taxonomy" id="39152"/>
    <lineage>
        <taxon>Archaea</taxon>
        <taxon>Methanobacteriati</taxon>
        <taxon>Methanobacteriota</taxon>
        <taxon>Methanomada group</taxon>
        <taxon>Methanococci</taxon>
        <taxon>Methanococcales</taxon>
        <taxon>Methanococcaceae</taxon>
        <taxon>Methanococcus</taxon>
    </lineage>
</organism>
<evidence type="ECO:0000313" key="3">
    <source>
        <dbReference type="Proteomes" id="UP000533207"/>
    </source>
</evidence>
<sequence>MYQTFKATIFPKKLKILSTPITAPVSKEIQDMNYQIKKIMTVEMNKAIAEDEKKDKYYFYFDIHLNLSRDDTIEVKKTLLKTEIKVLGYGSPEPRTDSRSYRNSAPSRVSETFSRN</sequence>
<protein>
    <submittedName>
        <fullName evidence="2">Uncharacterized protein</fullName>
    </submittedName>
</protein>
<dbReference type="RefSeq" id="WP_048060404.1">
    <property type="nucleotide sequence ID" value="NZ_JACDUL010000002.1"/>
</dbReference>
<gene>
    <name evidence="2" type="ORF">HNP90_000927</name>
</gene>
<reference evidence="2 3" key="1">
    <citation type="submission" date="2020-07" db="EMBL/GenBank/DDBJ databases">
        <title>Genomic Encyclopedia of Type Strains, Phase IV (KMG-V): Genome sequencing to study the core and pangenomes of soil and plant-associated prokaryotes.</title>
        <authorList>
            <person name="Whitman W."/>
        </authorList>
    </citation>
    <scope>NUCLEOTIDE SEQUENCE [LARGE SCALE GENOMIC DNA]</scope>
    <source>
        <strain evidence="2 3">C8</strain>
    </source>
</reference>
<proteinExistence type="predicted"/>
<accession>A0A7J9PH08</accession>
<comment type="caution">
    <text evidence="2">The sequence shown here is derived from an EMBL/GenBank/DDBJ whole genome shotgun (WGS) entry which is preliminary data.</text>
</comment>
<name>A0A7J9PH08_METMI</name>
<feature type="compositionally biased region" description="Polar residues" evidence="1">
    <location>
        <begin position="101"/>
        <end position="116"/>
    </location>
</feature>
<dbReference type="EMBL" id="JACDUL010000002">
    <property type="protein sequence ID" value="MBA2862048.1"/>
    <property type="molecule type" value="Genomic_DNA"/>
</dbReference>